<proteinExistence type="predicted"/>
<dbReference type="Proteomes" id="UP000299102">
    <property type="component" value="Unassembled WGS sequence"/>
</dbReference>
<protein>
    <submittedName>
        <fullName evidence="1">Uncharacterized protein</fullName>
    </submittedName>
</protein>
<evidence type="ECO:0000313" key="2">
    <source>
        <dbReference type="Proteomes" id="UP000299102"/>
    </source>
</evidence>
<dbReference type="AlphaFoldDB" id="A0A4C1WJ90"/>
<reference evidence="1 2" key="1">
    <citation type="journal article" date="2019" name="Commun. Biol.">
        <title>The bagworm genome reveals a unique fibroin gene that provides high tensile strength.</title>
        <authorList>
            <person name="Kono N."/>
            <person name="Nakamura H."/>
            <person name="Ohtoshi R."/>
            <person name="Tomita M."/>
            <person name="Numata K."/>
            <person name="Arakawa K."/>
        </authorList>
    </citation>
    <scope>NUCLEOTIDE SEQUENCE [LARGE SCALE GENOMIC DNA]</scope>
</reference>
<dbReference type="EMBL" id="BGZK01000579">
    <property type="protein sequence ID" value="GBP51301.1"/>
    <property type="molecule type" value="Genomic_DNA"/>
</dbReference>
<keyword evidence="2" id="KW-1185">Reference proteome</keyword>
<comment type="caution">
    <text evidence="1">The sequence shown here is derived from an EMBL/GenBank/DDBJ whole genome shotgun (WGS) entry which is preliminary data.</text>
</comment>
<evidence type="ECO:0000313" key="1">
    <source>
        <dbReference type="EMBL" id="GBP51301.1"/>
    </source>
</evidence>
<organism evidence="1 2">
    <name type="scientific">Eumeta variegata</name>
    <name type="common">Bagworm moth</name>
    <name type="synonym">Eumeta japonica</name>
    <dbReference type="NCBI Taxonomy" id="151549"/>
    <lineage>
        <taxon>Eukaryota</taxon>
        <taxon>Metazoa</taxon>
        <taxon>Ecdysozoa</taxon>
        <taxon>Arthropoda</taxon>
        <taxon>Hexapoda</taxon>
        <taxon>Insecta</taxon>
        <taxon>Pterygota</taxon>
        <taxon>Neoptera</taxon>
        <taxon>Endopterygota</taxon>
        <taxon>Lepidoptera</taxon>
        <taxon>Glossata</taxon>
        <taxon>Ditrysia</taxon>
        <taxon>Tineoidea</taxon>
        <taxon>Psychidae</taxon>
        <taxon>Oiketicinae</taxon>
        <taxon>Eumeta</taxon>
    </lineage>
</organism>
<sequence>MKSRGIRFIGISRRFCDSAPMTKMSEGPWEVGREWWSRWEGEGAGGRSYFDARFSRNGYWPLSAWNKIFHGLYLQVLGDIISDVPSGPCYYSGSMILSGRESLTLPLKA</sequence>
<accession>A0A4C1WJ90</accession>
<gene>
    <name evidence="1" type="ORF">EVAR_34087_1</name>
</gene>
<name>A0A4C1WJ90_EUMVA</name>